<comment type="subcellular location">
    <subcellularLocation>
        <location evidence="1">Nucleus</location>
    </subcellularLocation>
</comment>
<dbReference type="AlphaFoldDB" id="G7J731"/>
<dbReference type="GO" id="GO:0006355">
    <property type="term" value="P:regulation of DNA-templated transcription"/>
    <property type="evidence" value="ECO:0007669"/>
    <property type="project" value="UniProtKB-UniRule"/>
</dbReference>
<dbReference type="PaxDb" id="3880-AES74180"/>
<reference evidence="3" key="3">
    <citation type="submission" date="2015-04" db="UniProtKB">
        <authorList>
            <consortium name="EnsemblPlants"/>
        </authorList>
    </citation>
    <scope>IDENTIFICATION</scope>
    <source>
        <strain evidence="3">cv. Jemalong A17</strain>
    </source>
</reference>
<dbReference type="EMBL" id="CM001219">
    <property type="protein sequence ID" value="AES74180.1"/>
    <property type="molecule type" value="Genomic_DNA"/>
</dbReference>
<dbReference type="GO" id="GO:0005634">
    <property type="term" value="C:nucleus"/>
    <property type="evidence" value="ECO:0007669"/>
    <property type="project" value="UniProtKB-SubCell"/>
</dbReference>
<dbReference type="HOGENOM" id="CLU_074932_0_0_1"/>
<evidence type="ECO:0000256" key="1">
    <source>
        <dbReference type="RuleBase" id="RU367018"/>
    </source>
</evidence>
<proteinExistence type="inferred from homology"/>
<comment type="similarity">
    <text evidence="1">Belongs to the FHY3/FAR1 family.</text>
</comment>
<reference evidence="2 4" key="2">
    <citation type="journal article" date="2014" name="BMC Genomics">
        <title>An improved genome release (version Mt4.0) for the model legume Medicago truncatula.</title>
        <authorList>
            <person name="Tang H."/>
            <person name="Krishnakumar V."/>
            <person name="Bidwell S."/>
            <person name="Rosen B."/>
            <person name="Chan A."/>
            <person name="Zhou S."/>
            <person name="Gentzbittel L."/>
            <person name="Childs K.L."/>
            <person name="Yandell M."/>
            <person name="Gundlach H."/>
            <person name="Mayer K.F."/>
            <person name="Schwartz D.C."/>
            <person name="Town C.D."/>
        </authorList>
    </citation>
    <scope>GENOME REANNOTATION</scope>
    <source>
        <strain evidence="3 4">cv. Jemalong A17</strain>
    </source>
</reference>
<keyword evidence="4" id="KW-1185">Reference proteome</keyword>
<protein>
    <recommendedName>
        <fullName evidence="1">Protein FAR1-RELATED SEQUENCE</fullName>
    </recommendedName>
</protein>
<evidence type="ECO:0000313" key="2">
    <source>
        <dbReference type="EMBL" id="AES74180.1"/>
    </source>
</evidence>
<keyword evidence="2" id="KW-0238">DNA-binding</keyword>
<evidence type="ECO:0000313" key="3">
    <source>
        <dbReference type="EnsemblPlants" id="AES74180"/>
    </source>
</evidence>
<keyword evidence="1" id="KW-0479">Metal-binding</keyword>
<name>G7J731_MEDTR</name>
<sequence length="242" mass="27388">MVVPVDAPNDDPAEIEHHIVLPVLLLEDVHNSGNAKSEKPPPPPPKLEISLGDAKVEDHYLNLIFHNSAPPPIHVVCIDQREHFTTTHKFATHNDLLEWVREKARKLGFYIVIGKSDNGGNGRNTFVTLICERGGSYTKYKRKSRREIAGSVKCKCPFWLRGYLLTSGDWSLKVGDGRHNHDMTDVLKGHKTVGRLNPNERVHLQEMVDSNIPPRQMLTNLRKRNCTTSTAIKLFLINSRLN</sequence>
<dbReference type="GO" id="GO:0003677">
    <property type="term" value="F:DNA binding"/>
    <property type="evidence" value="ECO:0007669"/>
    <property type="project" value="UniProtKB-KW"/>
</dbReference>
<dbReference type="EnsemblPlants" id="AES74180">
    <property type="protein sequence ID" value="AES74180"/>
    <property type="gene ID" value="MTR_3g116710"/>
</dbReference>
<dbReference type="InterPro" id="IPR031052">
    <property type="entry name" value="FHY3/FAR1"/>
</dbReference>
<keyword evidence="1" id="KW-0863">Zinc-finger</keyword>
<evidence type="ECO:0000313" key="4">
    <source>
        <dbReference type="Proteomes" id="UP000002051"/>
    </source>
</evidence>
<dbReference type="Proteomes" id="UP000002051">
    <property type="component" value="Chromosome 3"/>
</dbReference>
<dbReference type="PANTHER" id="PTHR31669:SF251">
    <property type="entry name" value="PROTEIN FAR1-RELATED SEQUENCE"/>
    <property type="match status" value="1"/>
</dbReference>
<gene>
    <name evidence="2" type="ordered locus">MTR_3g116710</name>
</gene>
<dbReference type="GO" id="GO:0008270">
    <property type="term" value="F:zinc ion binding"/>
    <property type="evidence" value="ECO:0007669"/>
    <property type="project" value="UniProtKB-UniRule"/>
</dbReference>
<organism evidence="2 4">
    <name type="scientific">Medicago truncatula</name>
    <name type="common">Barrel medic</name>
    <name type="synonym">Medicago tribuloides</name>
    <dbReference type="NCBI Taxonomy" id="3880"/>
    <lineage>
        <taxon>Eukaryota</taxon>
        <taxon>Viridiplantae</taxon>
        <taxon>Streptophyta</taxon>
        <taxon>Embryophyta</taxon>
        <taxon>Tracheophyta</taxon>
        <taxon>Spermatophyta</taxon>
        <taxon>Magnoliopsida</taxon>
        <taxon>eudicotyledons</taxon>
        <taxon>Gunneridae</taxon>
        <taxon>Pentapetalae</taxon>
        <taxon>rosids</taxon>
        <taxon>fabids</taxon>
        <taxon>Fabales</taxon>
        <taxon>Fabaceae</taxon>
        <taxon>Papilionoideae</taxon>
        <taxon>50 kb inversion clade</taxon>
        <taxon>NPAAA clade</taxon>
        <taxon>Hologalegina</taxon>
        <taxon>IRL clade</taxon>
        <taxon>Trifolieae</taxon>
        <taxon>Medicago</taxon>
    </lineage>
</organism>
<keyword evidence="1" id="KW-0862">Zinc</keyword>
<dbReference type="PANTHER" id="PTHR31669">
    <property type="entry name" value="PROTEIN FAR1-RELATED SEQUENCE 10-RELATED"/>
    <property type="match status" value="1"/>
</dbReference>
<reference evidence="2 4" key="1">
    <citation type="journal article" date="2011" name="Nature">
        <title>The Medicago genome provides insight into the evolution of rhizobial symbioses.</title>
        <authorList>
            <person name="Young N.D."/>
            <person name="Debelle F."/>
            <person name="Oldroyd G.E."/>
            <person name="Geurts R."/>
            <person name="Cannon S.B."/>
            <person name="Udvardi M.K."/>
            <person name="Benedito V.A."/>
            <person name="Mayer K.F."/>
            <person name="Gouzy J."/>
            <person name="Schoof H."/>
            <person name="Van de Peer Y."/>
            <person name="Proost S."/>
            <person name="Cook D.R."/>
            <person name="Meyers B.C."/>
            <person name="Spannagl M."/>
            <person name="Cheung F."/>
            <person name="De Mita S."/>
            <person name="Krishnakumar V."/>
            <person name="Gundlach H."/>
            <person name="Zhou S."/>
            <person name="Mudge J."/>
            <person name="Bharti A.K."/>
            <person name="Murray J.D."/>
            <person name="Naoumkina M.A."/>
            <person name="Rosen B."/>
            <person name="Silverstein K.A."/>
            <person name="Tang H."/>
            <person name="Rombauts S."/>
            <person name="Zhao P.X."/>
            <person name="Zhou P."/>
            <person name="Barbe V."/>
            <person name="Bardou P."/>
            <person name="Bechner M."/>
            <person name="Bellec A."/>
            <person name="Berger A."/>
            <person name="Berges H."/>
            <person name="Bidwell S."/>
            <person name="Bisseling T."/>
            <person name="Choisne N."/>
            <person name="Couloux A."/>
            <person name="Denny R."/>
            <person name="Deshpande S."/>
            <person name="Dai X."/>
            <person name="Doyle J.J."/>
            <person name="Dudez A.M."/>
            <person name="Farmer A.D."/>
            <person name="Fouteau S."/>
            <person name="Franken C."/>
            <person name="Gibelin C."/>
            <person name="Gish J."/>
            <person name="Goldstein S."/>
            <person name="Gonzalez A.J."/>
            <person name="Green P.J."/>
            <person name="Hallab A."/>
            <person name="Hartog M."/>
            <person name="Hua A."/>
            <person name="Humphray S.J."/>
            <person name="Jeong D.H."/>
            <person name="Jing Y."/>
            <person name="Jocker A."/>
            <person name="Kenton S.M."/>
            <person name="Kim D.J."/>
            <person name="Klee K."/>
            <person name="Lai H."/>
            <person name="Lang C."/>
            <person name="Lin S."/>
            <person name="Macmil S.L."/>
            <person name="Magdelenat G."/>
            <person name="Matthews L."/>
            <person name="McCorrison J."/>
            <person name="Monaghan E.L."/>
            <person name="Mun J.H."/>
            <person name="Najar F.Z."/>
            <person name="Nicholson C."/>
            <person name="Noirot C."/>
            <person name="O'Bleness M."/>
            <person name="Paule C.R."/>
            <person name="Poulain J."/>
            <person name="Prion F."/>
            <person name="Qin B."/>
            <person name="Qu C."/>
            <person name="Retzel E.F."/>
            <person name="Riddle C."/>
            <person name="Sallet E."/>
            <person name="Samain S."/>
            <person name="Samson N."/>
            <person name="Sanders I."/>
            <person name="Saurat O."/>
            <person name="Scarpelli C."/>
            <person name="Schiex T."/>
            <person name="Segurens B."/>
            <person name="Severin A.J."/>
            <person name="Sherrier D.J."/>
            <person name="Shi R."/>
            <person name="Sims S."/>
            <person name="Singer S.R."/>
            <person name="Sinharoy S."/>
            <person name="Sterck L."/>
            <person name="Viollet A."/>
            <person name="Wang B.B."/>
            <person name="Wang K."/>
            <person name="Wang M."/>
            <person name="Wang X."/>
            <person name="Warfsmann J."/>
            <person name="Weissenbach J."/>
            <person name="White D.D."/>
            <person name="White J.D."/>
            <person name="Wiley G.B."/>
            <person name="Wincker P."/>
            <person name="Xing Y."/>
            <person name="Yang L."/>
            <person name="Yao Z."/>
            <person name="Ying F."/>
            <person name="Zhai J."/>
            <person name="Zhou L."/>
            <person name="Zuber A."/>
            <person name="Denarie J."/>
            <person name="Dixon R.A."/>
            <person name="May G.D."/>
            <person name="Schwartz D.C."/>
            <person name="Rogers J."/>
            <person name="Quetier F."/>
            <person name="Town C.D."/>
            <person name="Roe B.A."/>
        </authorList>
    </citation>
    <scope>NUCLEOTIDE SEQUENCE [LARGE SCALE GENOMIC DNA]</scope>
    <source>
        <strain evidence="2">A17</strain>
        <strain evidence="3 4">cv. Jemalong A17</strain>
    </source>
</reference>
<comment type="function">
    <text evidence="1">Putative transcription activator involved in regulating light control of development.</text>
</comment>
<dbReference type="STRING" id="3880.G7J731"/>
<accession>G7J731</accession>
<keyword evidence="1" id="KW-0539">Nucleus</keyword>